<dbReference type="SUPFAM" id="SSF55729">
    <property type="entry name" value="Acyl-CoA N-acyltransferases (Nat)"/>
    <property type="match status" value="1"/>
</dbReference>
<dbReference type="GO" id="GO:0016747">
    <property type="term" value="F:acyltransferase activity, transferring groups other than amino-acyl groups"/>
    <property type="evidence" value="ECO:0007669"/>
    <property type="project" value="InterPro"/>
</dbReference>
<organism evidence="3 4">
    <name type="scientific">Cavenderia fasciculata</name>
    <name type="common">Slime mold</name>
    <name type="synonym">Dictyostelium fasciculatum</name>
    <dbReference type="NCBI Taxonomy" id="261658"/>
    <lineage>
        <taxon>Eukaryota</taxon>
        <taxon>Amoebozoa</taxon>
        <taxon>Evosea</taxon>
        <taxon>Eumycetozoa</taxon>
        <taxon>Dictyostelia</taxon>
        <taxon>Acytosteliales</taxon>
        <taxon>Cavenderiaceae</taxon>
        <taxon>Cavenderia</taxon>
    </lineage>
</organism>
<proteinExistence type="predicted"/>
<name>F4PP80_CACFS</name>
<dbReference type="InterPro" id="IPR000182">
    <property type="entry name" value="GNAT_dom"/>
</dbReference>
<protein>
    <recommendedName>
        <fullName evidence="2">N-acetyltransferase domain-containing protein</fullName>
    </recommendedName>
</protein>
<feature type="region of interest" description="Disordered" evidence="1">
    <location>
        <begin position="254"/>
        <end position="274"/>
    </location>
</feature>
<feature type="domain" description="N-acetyltransferase" evidence="2">
    <location>
        <begin position="95"/>
        <end position="163"/>
    </location>
</feature>
<feature type="compositionally biased region" description="Acidic residues" evidence="1">
    <location>
        <begin position="262"/>
        <end position="274"/>
    </location>
</feature>
<evidence type="ECO:0000259" key="2">
    <source>
        <dbReference type="Pfam" id="PF00583"/>
    </source>
</evidence>
<dbReference type="PANTHER" id="PTHR36911">
    <property type="entry name" value="LIM ZINC-BINDING DOMAIN-CONTAINING PROTEIN-RELATED"/>
    <property type="match status" value="1"/>
</dbReference>
<dbReference type="RefSeq" id="XP_004360044.1">
    <property type="nucleotide sequence ID" value="XM_004359987.1"/>
</dbReference>
<dbReference type="PANTHER" id="PTHR36911:SF3">
    <property type="entry name" value="GATA ZINC FINGER DOMAIN-CONTAINING PROTEIN 4-RELATED"/>
    <property type="match status" value="1"/>
</dbReference>
<dbReference type="KEGG" id="dfa:DFA_04311"/>
<sequence length="274" mass="31561">MFIHYEDQAFNDLSEDWKLAILDLFNHSYGRWSRDVKPPRVPGSRVRMTLRQLNQRSKNSFVILAKTASLSPNNNYNNNNSINNNNNNNNNNNIKNELVGYALYTKFMVPQMGEARWIVQFVVSGEYRHHHIGRELISHALGTGWTVSGLVSSNPYAIRCLEKASSSQCSSVETCKYVDTVIQCCNISYIRRSPLHCTQSQSLIDTRFRLDHTDSLKYLEDEKEKGHWKLGDHLPEGMEFVGLVFNHQLLNNNNNNNKQFDNDDDDDDDDDEGI</sequence>
<evidence type="ECO:0000313" key="4">
    <source>
        <dbReference type="Proteomes" id="UP000007797"/>
    </source>
</evidence>
<accession>F4PP80</accession>
<dbReference type="AlphaFoldDB" id="F4PP80"/>
<dbReference type="Proteomes" id="UP000007797">
    <property type="component" value="Unassembled WGS sequence"/>
</dbReference>
<dbReference type="InterPro" id="IPR016181">
    <property type="entry name" value="Acyl_CoA_acyltransferase"/>
</dbReference>
<dbReference type="STRING" id="1054147.F4PP80"/>
<dbReference type="GeneID" id="14874668"/>
<dbReference type="EMBL" id="GL883009">
    <property type="protein sequence ID" value="EGG22193.1"/>
    <property type="molecule type" value="Genomic_DNA"/>
</dbReference>
<evidence type="ECO:0000256" key="1">
    <source>
        <dbReference type="SAM" id="MobiDB-lite"/>
    </source>
</evidence>
<dbReference type="Gene3D" id="3.40.630.30">
    <property type="match status" value="1"/>
</dbReference>
<gene>
    <name evidence="3" type="ORF">DFA_04311</name>
</gene>
<dbReference type="Pfam" id="PF00583">
    <property type="entry name" value="Acetyltransf_1"/>
    <property type="match status" value="1"/>
</dbReference>
<reference evidence="4" key="1">
    <citation type="journal article" date="2011" name="Genome Res.">
        <title>Phylogeny-wide analysis of social amoeba genomes highlights ancient origins for complex intercellular communication.</title>
        <authorList>
            <person name="Heidel A.J."/>
            <person name="Lawal H.M."/>
            <person name="Felder M."/>
            <person name="Schilde C."/>
            <person name="Helps N.R."/>
            <person name="Tunggal B."/>
            <person name="Rivero F."/>
            <person name="John U."/>
            <person name="Schleicher M."/>
            <person name="Eichinger L."/>
            <person name="Platzer M."/>
            <person name="Noegel A.A."/>
            <person name="Schaap P."/>
            <person name="Gloeckner G."/>
        </authorList>
    </citation>
    <scope>NUCLEOTIDE SEQUENCE [LARGE SCALE GENOMIC DNA]</scope>
    <source>
        <strain evidence="4">SH3</strain>
    </source>
</reference>
<dbReference type="OrthoDB" id="2019666at2759"/>
<evidence type="ECO:0000313" key="3">
    <source>
        <dbReference type="EMBL" id="EGG22193.1"/>
    </source>
</evidence>
<keyword evidence="4" id="KW-1185">Reference proteome</keyword>
<dbReference type="CDD" id="cd04301">
    <property type="entry name" value="NAT_SF"/>
    <property type="match status" value="1"/>
</dbReference>